<organism evidence="1">
    <name type="scientific">marine metagenome</name>
    <dbReference type="NCBI Taxonomy" id="408172"/>
    <lineage>
        <taxon>unclassified sequences</taxon>
        <taxon>metagenomes</taxon>
        <taxon>ecological metagenomes</taxon>
    </lineage>
</organism>
<feature type="non-terminal residue" evidence="1">
    <location>
        <position position="288"/>
    </location>
</feature>
<gene>
    <name evidence="1" type="ORF">METZ01_LOCUS393985</name>
</gene>
<accession>A0A382V5F6</accession>
<name>A0A382V5F6_9ZZZZ</name>
<sequence length="288" mass="32667">RDIEIDENEELAEIISVDSAIGDEERKMRRSVLAYLMYHSGYVYTADSETDSTMRGSIIDDNAQSAIKRLENLDIPILEDREQAVSSIRNQITLSPKRNIPICYIDVGAIDSGVMLPVNQPTNTLIAPPIEIVVAGMGFDNYKDFRDSYNSLASYVVSAPKSVIFWFQRFEHLFLNIADPRLEEWSKFHQIRPEWRFINPPPHTSRDFETLSKASDVGRLISVEGQVVEKGDVKTVLTHIAFRCVTKNEFELECGTIQLVPQDVEGGDMTKPSKCYHCEGKKFVKLDS</sequence>
<dbReference type="InterPro" id="IPR012340">
    <property type="entry name" value="NA-bd_OB-fold"/>
</dbReference>
<dbReference type="AlphaFoldDB" id="A0A382V5F6"/>
<reference evidence="1" key="1">
    <citation type="submission" date="2018-05" db="EMBL/GenBank/DDBJ databases">
        <authorList>
            <person name="Lanie J.A."/>
            <person name="Ng W.-L."/>
            <person name="Kazmierczak K.M."/>
            <person name="Andrzejewski T.M."/>
            <person name="Davidsen T.M."/>
            <person name="Wayne K.J."/>
            <person name="Tettelin H."/>
            <person name="Glass J.I."/>
            <person name="Rusch D."/>
            <person name="Podicherti R."/>
            <person name="Tsui H.-C.T."/>
            <person name="Winkler M.E."/>
        </authorList>
    </citation>
    <scope>NUCLEOTIDE SEQUENCE</scope>
</reference>
<feature type="non-terminal residue" evidence="1">
    <location>
        <position position="1"/>
    </location>
</feature>
<dbReference type="EMBL" id="UINC01148954">
    <property type="protein sequence ID" value="SVD41131.1"/>
    <property type="molecule type" value="Genomic_DNA"/>
</dbReference>
<evidence type="ECO:0000313" key="1">
    <source>
        <dbReference type="EMBL" id="SVD41131.1"/>
    </source>
</evidence>
<proteinExistence type="predicted"/>
<dbReference type="SUPFAM" id="SSF50249">
    <property type="entry name" value="Nucleic acid-binding proteins"/>
    <property type="match status" value="1"/>
</dbReference>
<protein>
    <submittedName>
        <fullName evidence="1">Uncharacterized protein</fullName>
    </submittedName>
</protein>